<dbReference type="GO" id="GO:0006874">
    <property type="term" value="P:intracellular calcium ion homeostasis"/>
    <property type="evidence" value="ECO:0007669"/>
    <property type="project" value="TreeGrafter"/>
</dbReference>
<dbReference type="EMBL" id="NKHZ01000025">
    <property type="protein sequence ID" value="PNS20501.1"/>
    <property type="molecule type" value="Genomic_DNA"/>
</dbReference>
<comment type="subcellular location">
    <subcellularLocation>
        <location evidence="1">Membrane</location>
        <topology evidence="1">Multi-pass membrane protein</topology>
    </subcellularLocation>
</comment>
<dbReference type="InterPro" id="IPR036259">
    <property type="entry name" value="MFS_trans_sf"/>
</dbReference>
<feature type="region of interest" description="Disordered" evidence="7">
    <location>
        <begin position="426"/>
        <end position="456"/>
    </location>
</feature>
<evidence type="ECO:0000256" key="8">
    <source>
        <dbReference type="SAM" id="Phobius"/>
    </source>
</evidence>
<keyword evidence="6 8" id="KW-0472">Membrane</keyword>
<dbReference type="Gene3D" id="1.20.1420.30">
    <property type="entry name" value="NCX, central ion-binding region"/>
    <property type="match status" value="2"/>
</dbReference>
<feature type="transmembrane region" description="Helical" evidence="8">
    <location>
        <begin position="1012"/>
        <end position="1033"/>
    </location>
</feature>
<protein>
    <recommendedName>
        <fullName evidence="9">Sodium/calcium exchanger membrane region domain-containing protein</fullName>
    </recommendedName>
</protein>
<feature type="compositionally biased region" description="Polar residues" evidence="7">
    <location>
        <begin position="742"/>
        <end position="752"/>
    </location>
</feature>
<dbReference type="InterPro" id="IPR051359">
    <property type="entry name" value="CaCA_antiporter"/>
</dbReference>
<proteinExistence type="inferred from homology"/>
<feature type="transmembrane region" description="Helical" evidence="8">
    <location>
        <begin position="190"/>
        <end position="211"/>
    </location>
</feature>
<feature type="compositionally biased region" description="Low complexity" evidence="7">
    <location>
        <begin position="446"/>
        <end position="456"/>
    </location>
</feature>
<feature type="transmembrane region" description="Helical" evidence="8">
    <location>
        <begin position="928"/>
        <end position="955"/>
    </location>
</feature>
<dbReference type="InterPro" id="IPR004837">
    <property type="entry name" value="NaCa_Exmemb"/>
</dbReference>
<accession>A0A2K1QZP4</accession>
<feature type="compositionally biased region" description="Polar residues" evidence="7">
    <location>
        <begin position="555"/>
        <end position="570"/>
    </location>
</feature>
<dbReference type="FunCoup" id="A0A2K1QZP4">
    <property type="interactions" value="9"/>
</dbReference>
<dbReference type="Pfam" id="PF01699">
    <property type="entry name" value="Na_Ca_ex"/>
    <property type="match status" value="2"/>
</dbReference>
<evidence type="ECO:0000256" key="4">
    <source>
        <dbReference type="ARBA" id="ARBA00022692"/>
    </source>
</evidence>
<feature type="region of interest" description="Disordered" evidence="7">
    <location>
        <begin position="487"/>
        <end position="620"/>
    </location>
</feature>
<dbReference type="PANTHER" id="PTHR12266">
    <property type="entry name" value="NA+/CA2+ K+ INDEPENDENT EXCHANGER"/>
    <property type="match status" value="1"/>
</dbReference>
<dbReference type="SUPFAM" id="SSF103473">
    <property type="entry name" value="MFS general substrate transporter"/>
    <property type="match status" value="1"/>
</dbReference>
<feature type="transmembrane region" description="Helical" evidence="8">
    <location>
        <begin position="120"/>
        <end position="139"/>
    </location>
</feature>
<dbReference type="GO" id="GO:0016020">
    <property type="term" value="C:membrane"/>
    <property type="evidence" value="ECO:0007669"/>
    <property type="project" value="UniProtKB-SubCell"/>
</dbReference>
<feature type="transmembrane region" description="Helical" evidence="8">
    <location>
        <begin position="677"/>
        <end position="697"/>
    </location>
</feature>
<dbReference type="InterPro" id="IPR044880">
    <property type="entry name" value="NCX_ion-bd_dom_sf"/>
</dbReference>
<evidence type="ECO:0000256" key="3">
    <source>
        <dbReference type="ARBA" id="ARBA00022448"/>
    </source>
</evidence>
<organism evidence="10 11">
    <name type="scientific">Sphaceloma murrayae</name>
    <dbReference type="NCBI Taxonomy" id="2082308"/>
    <lineage>
        <taxon>Eukaryota</taxon>
        <taxon>Fungi</taxon>
        <taxon>Dikarya</taxon>
        <taxon>Ascomycota</taxon>
        <taxon>Pezizomycotina</taxon>
        <taxon>Dothideomycetes</taxon>
        <taxon>Dothideomycetidae</taxon>
        <taxon>Myriangiales</taxon>
        <taxon>Elsinoaceae</taxon>
        <taxon>Sphaceloma</taxon>
    </lineage>
</organism>
<feature type="compositionally biased region" description="Polar residues" evidence="7">
    <location>
        <begin position="515"/>
        <end position="527"/>
    </location>
</feature>
<gene>
    <name evidence="10" type="ORF">CAC42_5951</name>
</gene>
<feature type="transmembrane region" description="Helical" evidence="8">
    <location>
        <begin position="859"/>
        <end position="877"/>
    </location>
</feature>
<name>A0A2K1QZP4_9PEZI</name>
<feature type="transmembrane region" description="Helical" evidence="8">
    <location>
        <begin position="795"/>
        <end position="816"/>
    </location>
</feature>
<feature type="region of interest" description="Disordered" evidence="7">
    <location>
        <begin position="718"/>
        <end position="753"/>
    </location>
</feature>
<sequence>MAADYLQAIRAQRSGARRTRDRRYSARAFTLTCLIFTILALVSFWPERRWGTLSSHSHGSRLSTRGLEARGVSDEECRLVHKHTVTDKCAFVRKHCPSEEPGFLAYLHLYYCALGNVKPIAFILLVLWMGLLFSTIGIAASDFFCINLSTISTLLGMSESLAGVTFLAFGNGSPDVFSTFAAMSTNSSSLAIGELFGAAGFITAVVAGSMALVRPFKVAKKSFIRDVGFFAVAAAFSMGFLSDGNLHLWECAAMVIYYIFYVCVVVIWHWWITQRVRRRERNDAARGHFNAPGIEDLEVQDEYRDDPDEQSRSRPSISRGVSAEDFRALEDGGIPRIEEPDNEDDEEARDRWLGEIQNNMRLRPKRGRSNTFTPVRPSLVGALEFQSVLKSLSKSRNIQTIPMHARRYSDEPIYTLAQQQDNISTFSAPEETPSDAGSNSLTPRPGRAALSAGSGRARAVSANDAASLQIDPKFLQRHARQGPPLVEIHEDEDGRLMPPSPTSTNPARSPRISPQGLSTPSDRSLSPATPVGRPRRMTPDLLAPPEENTAPPRLQIQTSDLTNTTETPEQSPRSRPRLPALRMSSGSKTPRSSNPPSPFPAFHDNPSSPSTRPPSLFLPPASISVESIPFTPREEMDIEDSRPPRWWPSKILPPPAVLGSTLVPTLYHWRGKSWWELLLGFVAAPSVFMLTVTLPVVDSERDEDEDDDDVQSAHVTITNYDEDIPPKHTSPGVQVDPPQGDGPSSPNVTGPGTANVAAKVEQNHHNNQPAKTPPAIQHTGLDVPTGPDPKAWNRWLTITQLYLSPIMIVLVIYIQYLPPTKHQTYASVMTRPLLIALLVSTIVLVPLLLTTTPTHRPKAYLPLLSLAGFVVSIAWISTIASQVVAVLKAFAIILNMSHAILGLTVFAVGNSLGDLVADITVARLGYPVMALSACFGGPMLNILLGIGLSGCWILFRGAQKRQRKHPDREWKSGTYEIEVGDTLIVSGVTLLVTLIGLLVAVPLNGWVMSRRIAWVLIALWCTGTVVNVVMEVVGVGGNTKGE</sequence>
<reference evidence="10 11" key="1">
    <citation type="submission" date="2017-06" db="EMBL/GenBank/DDBJ databases">
        <title>Draft genome sequence of a variant of Elsinoe murrayae.</title>
        <authorList>
            <person name="Cheng Q."/>
        </authorList>
    </citation>
    <scope>NUCLEOTIDE SEQUENCE [LARGE SCALE GENOMIC DNA]</scope>
    <source>
        <strain evidence="10 11">CQ-2017a</strain>
    </source>
</reference>
<feature type="domain" description="Sodium/calcium exchanger membrane region" evidence="9">
    <location>
        <begin position="865"/>
        <end position="1026"/>
    </location>
</feature>
<feature type="domain" description="Sodium/calcium exchanger membrane region" evidence="9">
    <location>
        <begin position="127"/>
        <end position="265"/>
    </location>
</feature>
<keyword evidence="11" id="KW-1185">Reference proteome</keyword>
<feature type="compositionally biased region" description="Low complexity" evidence="7">
    <location>
        <begin position="571"/>
        <end position="585"/>
    </location>
</feature>
<feature type="region of interest" description="Disordered" evidence="7">
    <location>
        <begin position="300"/>
        <end position="319"/>
    </location>
</feature>
<dbReference type="AlphaFoldDB" id="A0A2K1QZP4"/>
<keyword evidence="3" id="KW-0813">Transport</keyword>
<feature type="transmembrane region" description="Helical" evidence="8">
    <location>
        <begin position="223"/>
        <end position="241"/>
    </location>
</feature>
<dbReference type="InParanoid" id="A0A2K1QZP4"/>
<evidence type="ECO:0000256" key="1">
    <source>
        <dbReference type="ARBA" id="ARBA00004141"/>
    </source>
</evidence>
<feature type="transmembrane region" description="Helical" evidence="8">
    <location>
        <begin position="889"/>
        <end position="908"/>
    </location>
</feature>
<evidence type="ECO:0000256" key="2">
    <source>
        <dbReference type="ARBA" id="ARBA00008170"/>
    </source>
</evidence>
<feature type="transmembrane region" description="Helical" evidence="8">
    <location>
        <begin position="24"/>
        <end position="45"/>
    </location>
</feature>
<evidence type="ECO:0000256" key="7">
    <source>
        <dbReference type="SAM" id="MobiDB-lite"/>
    </source>
</evidence>
<keyword evidence="4 8" id="KW-0812">Transmembrane</keyword>
<feature type="transmembrane region" description="Helical" evidence="8">
    <location>
        <begin position="151"/>
        <end position="170"/>
    </location>
</feature>
<comment type="similarity">
    <text evidence="2">Belongs to the Ca(2+):cation antiporter (CaCA) (TC 2.A.19) family.</text>
</comment>
<dbReference type="STRING" id="2082308.A0A2K1QZP4"/>
<evidence type="ECO:0000313" key="10">
    <source>
        <dbReference type="EMBL" id="PNS20501.1"/>
    </source>
</evidence>
<comment type="caution">
    <text evidence="10">The sequence shown here is derived from an EMBL/GenBank/DDBJ whole genome shotgun (WGS) entry which is preliminary data.</text>
</comment>
<feature type="transmembrane region" description="Helical" evidence="8">
    <location>
        <begin position="828"/>
        <end position="847"/>
    </location>
</feature>
<evidence type="ECO:0000256" key="6">
    <source>
        <dbReference type="ARBA" id="ARBA00023136"/>
    </source>
</evidence>
<dbReference type="PANTHER" id="PTHR12266:SF0">
    <property type="entry name" value="MITOCHONDRIAL SODIUM_CALCIUM EXCHANGER PROTEIN"/>
    <property type="match status" value="1"/>
</dbReference>
<evidence type="ECO:0000256" key="5">
    <source>
        <dbReference type="ARBA" id="ARBA00022989"/>
    </source>
</evidence>
<keyword evidence="5 8" id="KW-1133">Transmembrane helix</keyword>
<dbReference type="Proteomes" id="UP000243797">
    <property type="component" value="Unassembled WGS sequence"/>
</dbReference>
<feature type="transmembrane region" description="Helical" evidence="8">
    <location>
        <begin position="975"/>
        <end position="1000"/>
    </location>
</feature>
<dbReference type="GO" id="GO:0008324">
    <property type="term" value="F:monoatomic cation transmembrane transporter activity"/>
    <property type="evidence" value="ECO:0007669"/>
    <property type="project" value="TreeGrafter"/>
</dbReference>
<feature type="transmembrane region" description="Helical" evidence="8">
    <location>
        <begin position="247"/>
        <end position="271"/>
    </location>
</feature>
<evidence type="ECO:0000313" key="11">
    <source>
        <dbReference type="Proteomes" id="UP000243797"/>
    </source>
</evidence>
<evidence type="ECO:0000259" key="9">
    <source>
        <dbReference type="Pfam" id="PF01699"/>
    </source>
</evidence>
<dbReference type="OrthoDB" id="407410at2759"/>